<dbReference type="InParanoid" id="A0A2J7RN87"/>
<dbReference type="GO" id="GO:0005549">
    <property type="term" value="F:odorant binding"/>
    <property type="evidence" value="ECO:0007669"/>
    <property type="project" value="InterPro"/>
</dbReference>
<dbReference type="Gene3D" id="1.10.238.20">
    <property type="entry name" value="Pheromone/general odorant binding protein domain"/>
    <property type="match status" value="1"/>
</dbReference>
<evidence type="ECO:0000313" key="4">
    <source>
        <dbReference type="Proteomes" id="UP000235965"/>
    </source>
</evidence>
<evidence type="ECO:0000256" key="2">
    <source>
        <dbReference type="SAM" id="SignalP"/>
    </source>
</evidence>
<reference evidence="3 4" key="1">
    <citation type="submission" date="2017-12" db="EMBL/GenBank/DDBJ databases">
        <title>Hemimetabolous genomes reveal molecular basis of termite eusociality.</title>
        <authorList>
            <person name="Harrison M.C."/>
            <person name="Jongepier E."/>
            <person name="Robertson H.M."/>
            <person name="Arning N."/>
            <person name="Bitard-Feildel T."/>
            <person name="Chao H."/>
            <person name="Childers C.P."/>
            <person name="Dinh H."/>
            <person name="Doddapaneni H."/>
            <person name="Dugan S."/>
            <person name="Gowin J."/>
            <person name="Greiner C."/>
            <person name="Han Y."/>
            <person name="Hu H."/>
            <person name="Hughes D.S.T."/>
            <person name="Huylmans A.-K."/>
            <person name="Kemena C."/>
            <person name="Kremer L.P.M."/>
            <person name="Lee S.L."/>
            <person name="Lopez-Ezquerra A."/>
            <person name="Mallet L."/>
            <person name="Monroy-Kuhn J.M."/>
            <person name="Moser A."/>
            <person name="Murali S.C."/>
            <person name="Muzny D.M."/>
            <person name="Otani S."/>
            <person name="Piulachs M.-D."/>
            <person name="Poelchau M."/>
            <person name="Qu J."/>
            <person name="Schaub F."/>
            <person name="Wada-Katsumata A."/>
            <person name="Worley K.C."/>
            <person name="Xie Q."/>
            <person name="Ylla G."/>
            <person name="Poulsen M."/>
            <person name="Gibbs R.A."/>
            <person name="Schal C."/>
            <person name="Richards S."/>
            <person name="Belles X."/>
            <person name="Korb J."/>
            <person name="Bornberg-Bauer E."/>
        </authorList>
    </citation>
    <scope>NUCLEOTIDE SEQUENCE [LARGE SCALE GENOMIC DNA]</scope>
    <source>
        <tissue evidence="3">Whole body</tissue>
    </source>
</reference>
<evidence type="ECO:0000256" key="1">
    <source>
        <dbReference type="SAM" id="MobiDB-lite"/>
    </source>
</evidence>
<dbReference type="AlphaFoldDB" id="A0A2J7RN87"/>
<feature type="compositionally biased region" description="Polar residues" evidence="1">
    <location>
        <begin position="38"/>
        <end position="49"/>
    </location>
</feature>
<dbReference type="InterPro" id="IPR036728">
    <property type="entry name" value="PBP_GOBP_sf"/>
</dbReference>
<feature type="region of interest" description="Disordered" evidence="1">
    <location>
        <begin position="27"/>
        <end position="91"/>
    </location>
</feature>
<organism evidence="3 4">
    <name type="scientific">Cryptotermes secundus</name>
    <dbReference type="NCBI Taxonomy" id="105785"/>
    <lineage>
        <taxon>Eukaryota</taxon>
        <taxon>Metazoa</taxon>
        <taxon>Ecdysozoa</taxon>
        <taxon>Arthropoda</taxon>
        <taxon>Hexapoda</taxon>
        <taxon>Insecta</taxon>
        <taxon>Pterygota</taxon>
        <taxon>Neoptera</taxon>
        <taxon>Polyneoptera</taxon>
        <taxon>Dictyoptera</taxon>
        <taxon>Blattodea</taxon>
        <taxon>Blattoidea</taxon>
        <taxon>Termitoidae</taxon>
        <taxon>Kalotermitidae</taxon>
        <taxon>Cryptotermitinae</taxon>
        <taxon>Cryptotermes</taxon>
    </lineage>
</organism>
<sequence length="275" mass="30612">MRNVVVIATVLLMLHFVSYDALARPDQMTKTTEEPKVTEQSAAMTGNMTESEDEDDSVESGEDEPEDLDSGEGVKTAVDSKTALPCPSRPTEITDLESQCVAEYKAMKKAKCNTTEEEKMKKMNTMESLENGSHASHMGKGEVPVADDMVSAEGRVNLTRTNKHQRKRSCHYYQCILKKLDVLDDTTMLPNEDMFKMWVANNITEDGEKLRLQERVTVCFIELRELGLFSTDNSKTEASGDASNVKKGKTSCDAALKLLKCLSKQDSECPAFKFP</sequence>
<feature type="signal peptide" evidence="2">
    <location>
        <begin position="1"/>
        <end position="23"/>
    </location>
</feature>
<dbReference type="EMBL" id="NEVH01002545">
    <property type="protein sequence ID" value="PNF42288.1"/>
    <property type="molecule type" value="Genomic_DNA"/>
</dbReference>
<protein>
    <submittedName>
        <fullName evidence="3">Uncharacterized protein</fullName>
    </submittedName>
</protein>
<proteinExistence type="predicted"/>
<gene>
    <name evidence="3" type="ORF">B7P43_G05535</name>
</gene>
<feature type="compositionally biased region" description="Acidic residues" evidence="1">
    <location>
        <begin position="50"/>
        <end position="70"/>
    </location>
</feature>
<dbReference type="OrthoDB" id="8190781at2759"/>
<dbReference type="Proteomes" id="UP000235965">
    <property type="component" value="Unassembled WGS sequence"/>
</dbReference>
<keyword evidence="2" id="KW-0732">Signal</keyword>
<name>A0A2J7RN87_9NEOP</name>
<accession>A0A2J7RN87</accession>
<comment type="caution">
    <text evidence="3">The sequence shown here is derived from an EMBL/GenBank/DDBJ whole genome shotgun (WGS) entry which is preliminary data.</text>
</comment>
<feature type="chain" id="PRO_5014329736" evidence="2">
    <location>
        <begin position="24"/>
        <end position="275"/>
    </location>
</feature>
<keyword evidence="4" id="KW-1185">Reference proteome</keyword>
<evidence type="ECO:0000313" key="3">
    <source>
        <dbReference type="EMBL" id="PNF42288.1"/>
    </source>
</evidence>